<keyword evidence="2" id="KW-1185">Reference proteome</keyword>
<dbReference type="EMBL" id="KN881636">
    <property type="protein sequence ID" value="KIY52619.1"/>
    <property type="molecule type" value="Genomic_DNA"/>
</dbReference>
<reference evidence="1 2" key="1">
    <citation type="journal article" date="2015" name="Fungal Genet. Biol.">
        <title>Evolution of novel wood decay mechanisms in Agaricales revealed by the genome sequences of Fistulina hepatica and Cylindrobasidium torrendii.</title>
        <authorList>
            <person name="Floudas D."/>
            <person name="Held B.W."/>
            <person name="Riley R."/>
            <person name="Nagy L.G."/>
            <person name="Koehler G."/>
            <person name="Ransdell A.S."/>
            <person name="Younus H."/>
            <person name="Chow J."/>
            <person name="Chiniquy J."/>
            <person name="Lipzen A."/>
            <person name="Tritt A."/>
            <person name="Sun H."/>
            <person name="Haridas S."/>
            <person name="LaButti K."/>
            <person name="Ohm R.A."/>
            <person name="Kues U."/>
            <person name="Blanchette R.A."/>
            <person name="Grigoriev I.V."/>
            <person name="Minto R.E."/>
            <person name="Hibbett D.S."/>
        </authorList>
    </citation>
    <scope>NUCLEOTIDE SEQUENCE [LARGE SCALE GENOMIC DNA]</scope>
    <source>
        <strain evidence="1 2">ATCC 64428</strain>
    </source>
</reference>
<evidence type="ECO:0000313" key="2">
    <source>
        <dbReference type="Proteomes" id="UP000054144"/>
    </source>
</evidence>
<accession>A0A0D7ALI3</accession>
<evidence type="ECO:0000313" key="1">
    <source>
        <dbReference type="EMBL" id="KIY52619.1"/>
    </source>
</evidence>
<dbReference type="Proteomes" id="UP000054144">
    <property type="component" value="Unassembled WGS sequence"/>
</dbReference>
<protein>
    <submittedName>
        <fullName evidence="1">Uncharacterized protein</fullName>
    </submittedName>
</protein>
<organism evidence="1 2">
    <name type="scientific">Fistulina hepatica ATCC 64428</name>
    <dbReference type="NCBI Taxonomy" id="1128425"/>
    <lineage>
        <taxon>Eukaryota</taxon>
        <taxon>Fungi</taxon>
        <taxon>Dikarya</taxon>
        <taxon>Basidiomycota</taxon>
        <taxon>Agaricomycotina</taxon>
        <taxon>Agaricomycetes</taxon>
        <taxon>Agaricomycetidae</taxon>
        <taxon>Agaricales</taxon>
        <taxon>Fistulinaceae</taxon>
        <taxon>Fistulina</taxon>
    </lineage>
</organism>
<sequence length="398" mass="44721">MDFYLNRLESNSTALTRRAWGKRRRGLAAAVLESSRGTFITIVGCVFLDLERAARAGDAITNLASQPHTSLDIVMLFEGVGRAANIFRTRVSDVARNAHIRWVNNWNVVIDGWQLLCEFERVPGATLAKSCDSGVTELLHFYRSLRRPPFCHSTVARLRRPTHMRAIVYFRLMPQVRPSELPFLDMAYAIQANSGSMNTTFGIPSGIDSVANICQGQHRTARGFKYRFPACTAIVESMDSEAYSAGIRMASAEYLDLVCVLPRVDWAPPLVLPKTFLLAMAGRSMHQFTAVLQRDFLKTPEGELSAGTSSGEAAIEPQGRAKTANLVTSQIQFCANYRNRPRDHRLAFLDHTLGQGTLYETRRPRLTFSDDPSELQYRTRDLNFPLECSSSFRQARFK</sequence>
<proteinExistence type="predicted"/>
<dbReference type="AlphaFoldDB" id="A0A0D7ALI3"/>
<gene>
    <name evidence="1" type="ORF">FISHEDRAFT_55815</name>
</gene>
<name>A0A0D7ALI3_9AGAR</name>